<reference evidence="1 2" key="1">
    <citation type="journal article" date="2012" name="J. Bacteriol.">
        <title>Complete Genome Sequence of the Beer Spoilage Organism Pediococcus claussenii ATCC BAA-344T.</title>
        <authorList>
            <person name="Pittet V."/>
            <person name="Abegunde T."/>
            <person name="Marfleet T."/>
            <person name="Haakensen M."/>
            <person name="Morrow K."/>
            <person name="Jayaprakash T."/>
            <person name="Schroeder K."/>
            <person name="Trost B."/>
            <person name="Byrns S."/>
            <person name="Bergsveinson J."/>
            <person name="Kusalik A."/>
            <person name="Ziola B."/>
        </authorList>
    </citation>
    <scope>NUCLEOTIDE SEQUENCE [LARGE SCALE GENOMIC DNA]</scope>
    <source>
        <strain evidence="1 2">ATCC BAA-344</strain>
    </source>
</reference>
<dbReference type="Proteomes" id="UP000005444">
    <property type="component" value="Chromosome"/>
</dbReference>
<name>G8PBV3_PEDCP</name>
<keyword evidence="2" id="KW-1185">Reference proteome</keyword>
<dbReference type="AlphaFoldDB" id="G8PBV3"/>
<protein>
    <submittedName>
        <fullName evidence="1">Uncharacterized protein</fullName>
    </submittedName>
</protein>
<proteinExistence type="predicted"/>
<sequence>MLKTWVKTGINIKMTVQTAEGEKVLRRGFTNAVKNVSAEQVEGLGKILESISDGKFSNGTVTTTEKVENQSK</sequence>
<evidence type="ECO:0000313" key="2">
    <source>
        <dbReference type="Proteomes" id="UP000005444"/>
    </source>
</evidence>
<dbReference type="PATRIC" id="fig|701521.8.peg.1700"/>
<organism evidence="1 2">
    <name type="scientific">Pediococcus claussenii (strain ATCC BAA-344 / DSM 14800 / JCM 18046 / KCTC 3811 / LMG 21948 / P06)</name>
    <dbReference type="NCBI Taxonomy" id="701521"/>
    <lineage>
        <taxon>Bacteria</taxon>
        <taxon>Bacillati</taxon>
        <taxon>Bacillota</taxon>
        <taxon>Bacilli</taxon>
        <taxon>Lactobacillales</taxon>
        <taxon>Lactobacillaceae</taxon>
        <taxon>Pediococcus</taxon>
    </lineage>
</organism>
<dbReference type="KEGG" id="pce:PECL_1799"/>
<evidence type="ECO:0000313" key="1">
    <source>
        <dbReference type="EMBL" id="AEV96011.1"/>
    </source>
</evidence>
<dbReference type="RefSeq" id="WP_014216205.1">
    <property type="nucleotide sequence ID" value="NC_016605.1"/>
</dbReference>
<gene>
    <name evidence="1" type="ordered locus">PECL_1799</name>
</gene>
<accession>G8PBV3</accession>
<dbReference type="EMBL" id="CP003137">
    <property type="protein sequence ID" value="AEV96011.1"/>
    <property type="molecule type" value="Genomic_DNA"/>
</dbReference>
<dbReference type="STRING" id="701521.PECL_1799"/>
<dbReference type="HOGENOM" id="CLU_194484_0_0_9"/>